<name>A0ABT3G9R6_9BACT</name>
<comment type="caution">
    <text evidence="2">The sequence shown here is derived from an EMBL/GenBank/DDBJ whole genome shotgun (WGS) entry which is preliminary data.</text>
</comment>
<keyword evidence="1" id="KW-0812">Transmembrane</keyword>
<sequence length="170" mass="19639">MEDPPPGTWQRPQSRSRRTFGCFMTVLGVVVLLFLLLLWSMPDCSASSKQAKVARALSPEQFQELHRVMTELRASIPEEDRDYQNDLWGDRIPPSLRWLKPAVVRVGGDHQVIRLEGCMDHFLDLRFYRLGEKPGVVERDLSPRIVLVSGEFDRQEEVLWRAEKPVAEPK</sequence>
<organism evidence="2 3">
    <name type="scientific">Luteolibacter rhizosphaerae</name>
    <dbReference type="NCBI Taxonomy" id="2989719"/>
    <lineage>
        <taxon>Bacteria</taxon>
        <taxon>Pseudomonadati</taxon>
        <taxon>Verrucomicrobiota</taxon>
        <taxon>Verrucomicrobiia</taxon>
        <taxon>Verrucomicrobiales</taxon>
        <taxon>Verrucomicrobiaceae</taxon>
        <taxon>Luteolibacter</taxon>
    </lineage>
</organism>
<gene>
    <name evidence="2" type="ORF">OJ996_23550</name>
</gene>
<dbReference type="RefSeq" id="WP_264516163.1">
    <property type="nucleotide sequence ID" value="NZ_JAPDDR010000016.1"/>
</dbReference>
<accession>A0ABT3G9R6</accession>
<evidence type="ECO:0000313" key="3">
    <source>
        <dbReference type="Proteomes" id="UP001165653"/>
    </source>
</evidence>
<keyword evidence="1" id="KW-0472">Membrane</keyword>
<keyword evidence="3" id="KW-1185">Reference proteome</keyword>
<protein>
    <submittedName>
        <fullName evidence="2">Uncharacterized protein</fullName>
    </submittedName>
</protein>
<proteinExistence type="predicted"/>
<keyword evidence="1" id="KW-1133">Transmembrane helix</keyword>
<evidence type="ECO:0000256" key="1">
    <source>
        <dbReference type="SAM" id="Phobius"/>
    </source>
</evidence>
<evidence type="ECO:0000313" key="2">
    <source>
        <dbReference type="EMBL" id="MCW1916583.1"/>
    </source>
</evidence>
<dbReference type="Proteomes" id="UP001165653">
    <property type="component" value="Unassembled WGS sequence"/>
</dbReference>
<dbReference type="EMBL" id="JAPDDR010000016">
    <property type="protein sequence ID" value="MCW1916583.1"/>
    <property type="molecule type" value="Genomic_DNA"/>
</dbReference>
<feature type="transmembrane region" description="Helical" evidence="1">
    <location>
        <begin position="20"/>
        <end position="41"/>
    </location>
</feature>
<reference evidence="2" key="1">
    <citation type="submission" date="2022-10" db="EMBL/GenBank/DDBJ databases">
        <title>Luteolibacter sp. GHJ8, whole genome shotgun sequencing project.</title>
        <authorList>
            <person name="Zhao G."/>
            <person name="Shen L."/>
        </authorList>
    </citation>
    <scope>NUCLEOTIDE SEQUENCE</scope>
    <source>
        <strain evidence="2">GHJ8</strain>
    </source>
</reference>